<evidence type="ECO:0000259" key="5">
    <source>
        <dbReference type="Pfam" id="PF04153"/>
    </source>
</evidence>
<name>A0A7E4VZ76_PANRE</name>
<dbReference type="WBParaSite" id="Pan_g4632.t2">
    <property type="protein sequence ID" value="Pan_g4632.t2"/>
    <property type="gene ID" value="Pan_g4632"/>
</dbReference>
<organism evidence="6 7">
    <name type="scientific">Panagrellus redivivus</name>
    <name type="common">Microworm</name>
    <dbReference type="NCBI Taxonomy" id="6233"/>
    <lineage>
        <taxon>Eukaryota</taxon>
        <taxon>Metazoa</taxon>
        <taxon>Ecdysozoa</taxon>
        <taxon>Nematoda</taxon>
        <taxon>Chromadorea</taxon>
        <taxon>Rhabditida</taxon>
        <taxon>Tylenchina</taxon>
        <taxon>Panagrolaimomorpha</taxon>
        <taxon>Panagrolaimoidea</taxon>
        <taxon>Panagrolaimidae</taxon>
        <taxon>Panagrellus</taxon>
    </lineage>
</organism>
<evidence type="ECO:0000256" key="2">
    <source>
        <dbReference type="ARBA" id="ARBA00023015"/>
    </source>
</evidence>
<comment type="similarity">
    <text evidence="1">Belongs to the CNOT2/3/5 family.</text>
</comment>
<reference evidence="6" key="1">
    <citation type="journal article" date="2013" name="Genetics">
        <title>The draft genome and transcriptome of Panagrellus redivivus are shaped by the harsh demands of a free-living lifestyle.</title>
        <authorList>
            <person name="Srinivasan J."/>
            <person name="Dillman A.R."/>
            <person name="Macchietto M.G."/>
            <person name="Heikkinen L."/>
            <person name="Lakso M."/>
            <person name="Fracchia K.M."/>
            <person name="Antoshechkin I."/>
            <person name="Mortazavi A."/>
            <person name="Wong G."/>
            <person name="Sternberg P.W."/>
        </authorList>
    </citation>
    <scope>NUCLEOTIDE SEQUENCE [LARGE SCALE GENOMIC DNA]</scope>
    <source>
        <strain evidence="6">MT8872</strain>
    </source>
</reference>
<feature type="compositionally biased region" description="Low complexity" evidence="4">
    <location>
        <begin position="424"/>
        <end position="437"/>
    </location>
</feature>
<evidence type="ECO:0000313" key="7">
    <source>
        <dbReference type="WBParaSite" id="Pan_g4632.t2"/>
    </source>
</evidence>
<sequence>MNARSASTLTNGGTSVELNAVQAQLDKLRFTGAPSQQQQLVGGGQPNPIGPGKTAASIVAQSLKASQQAAQARNGYYYGPPPPGAVINENDFPSLGVRQSPSLFMATTSNNFGGHSTPTAASIAAGLASIPSYGSKDASGSIAGLQRTPYSSGVSASLMRQGYENMGANEFNIQNEDFPALPGAPQNIQNVNPGAHNAYTTLAAEKEGSKKQSANAVAAAARGIQTNPNGRVTNIPPGMLNDQYGMAGVLTFLRTIDKSQGLVQLALGHDLTNLGLNLNSPERNLYQSFGGPFCDTPARTQDIECAVPEEYRTSHHIKDKLPQLKLSKLGDDTLFFLFYNCPNEAYQMVAAHELYMRDWRYHKTLQAWLTRSAYGGVKEQTAIFERGSYNVFDPVQWRKIPKEMTLEYKELEQRPNPPINDIKPPQQQQQGAVAPAQMLMSTESQH</sequence>
<dbReference type="AlphaFoldDB" id="A0A7E4VZ76"/>
<dbReference type="PANTHER" id="PTHR23326">
    <property type="entry name" value="CCR4 NOT-RELATED"/>
    <property type="match status" value="1"/>
</dbReference>
<dbReference type="GO" id="GO:2000036">
    <property type="term" value="P:regulation of stem cell population maintenance"/>
    <property type="evidence" value="ECO:0007669"/>
    <property type="project" value="UniProtKB-ARBA"/>
</dbReference>
<evidence type="ECO:0000256" key="3">
    <source>
        <dbReference type="ARBA" id="ARBA00023163"/>
    </source>
</evidence>
<keyword evidence="6" id="KW-1185">Reference proteome</keyword>
<dbReference type="InterPro" id="IPR040168">
    <property type="entry name" value="Not2/3/5"/>
</dbReference>
<keyword evidence="3" id="KW-0804">Transcription</keyword>
<proteinExistence type="inferred from homology"/>
<evidence type="ECO:0000313" key="6">
    <source>
        <dbReference type="Proteomes" id="UP000492821"/>
    </source>
</evidence>
<dbReference type="FunFam" id="2.30.30.1020:FF:000005">
    <property type="entry name" value="Regena, isoform C"/>
    <property type="match status" value="1"/>
</dbReference>
<evidence type="ECO:0000256" key="1">
    <source>
        <dbReference type="ARBA" id="ARBA00007682"/>
    </source>
</evidence>
<reference evidence="7" key="2">
    <citation type="submission" date="2020-10" db="UniProtKB">
        <authorList>
            <consortium name="WormBaseParasite"/>
        </authorList>
    </citation>
    <scope>IDENTIFICATION</scope>
</reference>
<dbReference type="GO" id="GO:0030015">
    <property type="term" value="C:CCR4-NOT core complex"/>
    <property type="evidence" value="ECO:0007669"/>
    <property type="project" value="InterPro"/>
</dbReference>
<dbReference type="Gene3D" id="2.30.30.1020">
    <property type="entry name" value="CCR4-NOT complex subunit 2/3/5, C-terminal domain"/>
    <property type="match status" value="1"/>
</dbReference>
<dbReference type="Proteomes" id="UP000492821">
    <property type="component" value="Unassembled WGS sequence"/>
</dbReference>
<dbReference type="InterPro" id="IPR038635">
    <property type="entry name" value="CCR4-NOT_su2/3/5_C_sf"/>
</dbReference>
<protein>
    <submittedName>
        <fullName evidence="7">NOT2_3_5 domain-containing protein</fullName>
    </submittedName>
</protein>
<dbReference type="InterPro" id="IPR007282">
    <property type="entry name" value="NOT2/3/5_C"/>
</dbReference>
<keyword evidence="2" id="KW-0805">Transcription regulation</keyword>
<feature type="region of interest" description="Disordered" evidence="4">
    <location>
        <begin position="411"/>
        <end position="446"/>
    </location>
</feature>
<dbReference type="GO" id="GO:0006355">
    <property type="term" value="P:regulation of DNA-templated transcription"/>
    <property type="evidence" value="ECO:0007669"/>
    <property type="project" value="InterPro"/>
</dbReference>
<evidence type="ECO:0000256" key="4">
    <source>
        <dbReference type="SAM" id="MobiDB-lite"/>
    </source>
</evidence>
<feature type="domain" description="NOT2/NOT3/NOT5 C-terminal" evidence="5">
    <location>
        <begin position="287"/>
        <end position="411"/>
    </location>
</feature>
<accession>A0A7E4VZ76</accession>
<dbReference type="Pfam" id="PF04153">
    <property type="entry name" value="NOT2_3_5_C"/>
    <property type="match status" value="1"/>
</dbReference>